<dbReference type="PANTHER" id="PTHR37850:SF1">
    <property type="entry name" value="SAF DOMAIN PROTEIN"/>
    <property type="match status" value="1"/>
</dbReference>
<feature type="domain" description="Gfo/Idh/MocA-like oxidoreductase N-terminal" evidence="1">
    <location>
        <begin position="18"/>
        <end position="129"/>
    </location>
</feature>
<keyword evidence="4" id="KW-1185">Reference proteome</keyword>
<gene>
    <name evidence="3" type="ORF">CLV37_104227</name>
</gene>
<dbReference type="AlphaFoldDB" id="A0A2T0R5I9"/>
<evidence type="ECO:0000313" key="3">
    <source>
        <dbReference type="EMBL" id="PRY16014.1"/>
    </source>
</evidence>
<dbReference type="Gene3D" id="3.40.50.720">
    <property type="entry name" value="NAD(P)-binding Rossmann-like Domain"/>
    <property type="match status" value="1"/>
</dbReference>
<evidence type="ECO:0000259" key="2">
    <source>
        <dbReference type="Pfam" id="PF21135"/>
    </source>
</evidence>
<dbReference type="InterPro" id="IPR000683">
    <property type="entry name" value="Gfo/Idh/MocA-like_OxRdtase_N"/>
</dbReference>
<dbReference type="Pfam" id="PF21135">
    <property type="entry name" value="DRL_cat"/>
    <property type="match status" value="1"/>
</dbReference>
<name>A0A2T0R5I9_9ACTN</name>
<dbReference type="InterPro" id="IPR036291">
    <property type="entry name" value="NAD(P)-bd_dom_sf"/>
</dbReference>
<dbReference type="OrthoDB" id="9777844at2"/>
<accession>A0A2T0R5I9</accession>
<comment type="caution">
    <text evidence="3">The sequence shown here is derived from an EMBL/GenBank/DDBJ whole genome shotgun (WGS) entry which is preliminary data.</text>
</comment>
<organism evidence="3 4">
    <name type="scientific">Kineococcus rhizosphaerae</name>
    <dbReference type="NCBI Taxonomy" id="559628"/>
    <lineage>
        <taxon>Bacteria</taxon>
        <taxon>Bacillati</taxon>
        <taxon>Actinomycetota</taxon>
        <taxon>Actinomycetes</taxon>
        <taxon>Kineosporiales</taxon>
        <taxon>Kineosporiaceae</taxon>
        <taxon>Kineococcus</taxon>
    </lineage>
</organism>
<dbReference type="Pfam" id="PF01408">
    <property type="entry name" value="GFO_IDH_MocA"/>
    <property type="match status" value="1"/>
</dbReference>
<feature type="domain" description="Oxidoreductase DRL-like catalytic" evidence="2">
    <location>
        <begin position="159"/>
        <end position="320"/>
    </location>
</feature>
<dbReference type="InterPro" id="IPR048423">
    <property type="entry name" value="DRL_cat"/>
</dbReference>
<dbReference type="CDD" id="cd11616">
    <property type="entry name" value="SAF_DH_OX_like"/>
    <property type="match status" value="1"/>
</dbReference>
<dbReference type="RefSeq" id="WP_106209862.1">
    <property type="nucleotide sequence ID" value="NZ_PVZF01000004.1"/>
</dbReference>
<evidence type="ECO:0000313" key="4">
    <source>
        <dbReference type="Proteomes" id="UP000238083"/>
    </source>
</evidence>
<protein>
    <submittedName>
        <fullName evidence="3">Putative homoserine dehydrogenase-like protein</fullName>
    </submittedName>
</protein>
<dbReference type="EMBL" id="PVZF01000004">
    <property type="protein sequence ID" value="PRY16014.1"/>
    <property type="molecule type" value="Genomic_DNA"/>
</dbReference>
<reference evidence="3 4" key="1">
    <citation type="submission" date="2018-03" db="EMBL/GenBank/DDBJ databases">
        <title>Genomic Encyclopedia of Archaeal and Bacterial Type Strains, Phase II (KMG-II): from individual species to whole genera.</title>
        <authorList>
            <person name="Goeker M."/>
        </authorList>
    </citation>
    <scope>NUCLEOTIDE SEQUENCE [LARGE SCALE GENOMIC DNA]</scope>
    <source>
        <strain evidence="3 4">DSM 19711</strain>
    </source>
</reference>
<dbReference type="PANTHER" id="PTHR37850">
    <property type="entry name" value="STRU PROTEIN"/>
    <property type="match status" value="1"/>
</dbReference>
<sequence length="429" mass="45676">MIIVDKALQQRQAEGRPIRVALVGAGFMGRGFVNQVVNSVPGMELVAIANRTVSKAVDAYEQAGLTGVVEADSAAAVDKAIAQGKPVVSASYEAVVDAGQVEAVVEATGNTEYGAHVVVRAIEQGKHIVLLNAEVDGTAGLALRTRAEKAGVIYTGCDGDQPGVQMNLIRFVRSIGVTPLVSGNIKGLQDEYRNPTTQEGFAKQWGQDPYMVTSFADGTKVSFEQALVANAAGFSVEKRGMRGADHRGHVDELTTMYDVDQLKELGGVVDYVVGSKPGPGVYVLGTHDDPKQQHYLNLYKLGTGPLYSFYTPYHLCHFEVPLTVARAVIFGDAAIVPGDEVKVEVVTTAKTDLAAGKEIDRLGGYDSYGVAETYAATKAQNLLPMGVAEGCVLKHAVQKDQVLTYDDVILPEGRLIDALRAEQAALLAR</sequence>
<evidence type="ECO:0000259" key="1">
    <source>
        <dbReference type="Pfam" id="PF01408"/>
    </source>
</evidence>
<dbReference type="Proteomes" id="UP000238083">
    <property type="component" value="Unassembled WGS sequence"/>
</dbReference>
<dbReference type="SUPFAM" id="SSF51735">
    <property type="entry name" value="NAD(P)-binding Rossmann-fold domains"/>
    <property type="match status" value="1"/>
</dbReference>
<proteinExistence type="predicted"/>
<dbReference type="GO" id="GO:0000166">
    <property type="term" value="F:nucleotide binding"/>
    <property type="evidence" value="ECO:0007669"/>
    <property type="project" value="InterPro"/>
</dbReference>